<feature type="binding site" evidence="8">
    <location>
        <position position="249"/>
    </location>
    <ligand>
        <name>substrate</name>
    </ligand>
</feature>
<evidence type="ECO:0000256" key="4">
    <source>
        <dbReference type="ARBA" id="ARBA00022679"/>
    </source>
</evidence>
<evidence type="ECO:0000256" key="8">
    <source>
        <dbReference type="HAMAP-Rule" id="MF_00295"/>
    </source>
</evidence>
<comment type="subcellular location">
    <subcellularLocation>
        <location evidence="1 8">Cytoplasm</location>
    </subcellularLocation>
</comment>
<gene>
    <name evidence="8" type="primary">metAA</name>
    <name evidence="10" type="ORF">EV212_11185</name>
</gene>
<reference evidence="10 11" key="1">
    <citation type="submission" date="2019-03" db="EMBL/GenBank/DDBJ databases">
        <title>Genomic Encyclopedia of Type Strains, Phase IV (KMG-IV): sequencing the most valuable type-strain genomes for metagenomic binning, comparative biology and taxonomic classification.</title>
        <authorList>
            <person name="Goeker M."/>
        </authorList>
    </citation>
    <scope>NUCLEOTIDE SEQUENCE [LARGE SCALE GENOMIC DNA]</scope>
    <source>
        <strain evidence="10 11">DSM 28559</strain>
    </source>
</reference>
<evidence type="ECO:0000256" key="7">
    <source>
        <dbReference type="ARBA" id="ARBA00049043"/>
    </source>
</evidence>
<dbReference type="SUPFAM" id="SSF52317">
    <property type="entry name" value="Class I glutamine amidotransferase-like"/>
    <property type="match status" value="1"/>
</dbReference>
<dbReference type="Proteomes" id="UP000295711">
    <property type="component" value="Unassembled WGS sequence"/>
</dbReference>
<dbReference type="PANTHER" id="PTHR20919:SF0">
    <property type="entry name" value="HOMOSERINE O-SUCCINYLTRANSFERASE"/>
    <property type="match status" value="1"/>
</dbReference>
<feature type="active site" description="Acyl-thioester intermediate" evidence="8 9">
    <location>
        <position position="142"/>
    </location>
</feature>
<dbReference type="HAMAP" id="MF_00295">
    <property type="entry name" value="MetA_acyltransf"/>
    <property type="match status" value="1"/>
</dbReference>
<comment type="caution">
    <text evidence="10">The sequence shown here is derived from an EMBL/GenBank/DDBJ whole genome shotgun (WGS) entry which is preliminary data.</text>
</comment>
<comment type="function">
    <text evidence="8">Transfers an acetyl group from acetyl-CoA to L-homoserine, forming acetyl-L-homoserine.</text>
</comment>
<dbReference type="GO" id="GO:0005737">
    <property type="term" value="C:cytoplasm"/>
    <property type="evidence" value="ECO:0007669"/>
    <property type="project" value="UniProtKB-SubCell"/>
</dbReference>
<dbReference type="AlphaFoldDB" id="A0A4R2LGE2"/>
<dbReference type="InterPro" id="IPR029062">
    <property type="entry name" value="Class_I_gatase-like"/>
</dbReference>
<keyword evidence="4 8" id="KW-0808">Transferase</keyword>
<feature type="binding site" evidence="8">
    <location>
        <position position="192"/>
    </location>
    <ligand>
        <name>substrate</name>
    </ligand>
</feature>
<proteinExistence type="inferred from homology"/>
<dbReference type="EC" id="2.3.1.31" evidence="8"/>
<sequence>MPIKIQNDLPARKVLEDEHIFVMTERRALTQNIRPLQILILNLMPTKIETETQILRCLSNTPLQIEIELLQMESHTAKNISEEHMITFYQTFPQVKHKWYDGLIITGAPVELMDFEEVEYWDELCEVMEWSKTHVHSTFHICWGAQAGLYYHYGIPKYILDKKLSGVYKHYLINEKSRLFRGFDSEFYAPHSRNTTVRAEDIEKIPDLKIMAASDEAGVYVVGNQSGSQFFVMGHSEYDIDTLAKEYFRDVDKGLNPEVPVNYFEDDDPKKQPTMRWRAHGTWIYSNWLNYFVYQTTPYILNEDVVTFTDED</sequence>
<evidence type="ECO:0000313" key="11">
    <source>
        <dbReference type="Proteomes" id="UP000295711"/>
    </source>
</evidence>
<evidence type="ECO:0000256" key="9">
    <source>
        <dbReference type="PIRSR" id="PIRSR000450-1"/>
    </source>
</evidence>
<name>A0A4R2LGE2_9FIRM</name>
<evidence type="ECO:0000256" key="1">
    <source>
        <dbReference type="ARBA" id="ARBA00004496"/>
    </source>
</evidence>
<evidence type="ECO:0000256" key="3">
    <source>
        <dbReference type="ARBA" id="ARBA00022605"/>
    </source>
</evidence>
<feature type="active site" description="Proton acceptor" evidence="8">
    <location>
        <position position="235"/>
    </location>
</feature>
<comment type="similarity">
    <text evidence="8">Belongs to the MetA family.</text>
</comment>
<evidence type="ECO:0000256" key="5">
    <source>
        <dbReference type="ARBA" id="ARBA00023167"/>
    </source>
</evidence>
<evidence type="ECO:0000313" key="10">
    <source>
        <dbReference type="EMBL" id="TCO83933.1"/>
    </source>
</evidence>
<keyword evidence="5 8" id="KW-0486">Methionine biosynthesis</keyword>
<feature type="binding site" evidence="8">
    <location>
        <position position="163"/>
    </location>
    <ligand>
        <name>substrate</name>
    </ligand>
</feature>
<feature type="site" description="Important for acyl-CoA specificity" evidence="8">
    <location>
        <position position="111"/>
    </location>
</feature>
<accession>A0A4R2LGE2</accession>
<keyword evidence="6 8" id="KW-0012">Acyltransferase</keyword>
<dbReference type="RefSeq" id="WP_132092955.1">
    <property type="nucleotide sequence ID" value="NZ_JANKAQ010000012.1"/>
</dbReference>
<dbReference type="PIRSF" id="PIRSF000450">
    <property type="entry name" value="H_ser_succinyltr"/>
    <property type="match status" value="1"/>
</dbReference>
<keyword evidence="3 8" id="KW-0028">Amino-acid biosynthesis</keyword>
<dbReference type="NCBIfam" id="TIGR01001">
    <property type="entry name" value="metA"/>
    <property type="match status" value="1"/>
</dbReference>
<evidence type="ECO:0000256" key="2">
    <source>
        <dbReference type="ARBA" id="ARBA00022490"/>
    </source>
</evidence>
<comment type="caution">
    <text evidence="8">Lacks conserved residue(s) required for the propagation of feature annotation.</text>
</comment>
<dbReference type="Gene3D" id="3.40.50.880">
    <property type="match status" value="1"/>
</dbReference>
<dbReference type="GO" id="GO:0019281">
    <property type="term" value="P:L-methionine biosynthetic process from homoserine via O-succinyl-L-homoserine and cystathionine"/>
    <property type="evidence" value="ECO:0007669"/>
    <property type="project" value="InterPro"/>
</dbReference>
<dbReference type="InterPro" id="IPR005697">
    <property type="entry name" value="HST_MetA"/>
</dbReference>
<feature type="active site" evidence="8">
    <location>
        <position position="237"/>
    </location>
</feature>
<dbReference type="EMBL" id="SLXA01000011">
    <property type="protein sequence ID" value="TCO83933.1"/>
    <property type="molecule type" value="Genomic_DNA"/>
</dbReference>
<dbReference type="FunFam" id="3.40.50.880:FF:000004">
    <property type="entry name" value="Homoserine O-succinyltransferase"/>
    <property type="match status" value="1"/>
</dbReference>
<feature type="site" description="Important for substrate specificity" evidence="8">
    <location>
        <position position="192"/>
    </location>
</feature>
<dbReference type="InterPro" id="IPR033752">
    <property type="entry name" value="MetA_family"/>
</dbReference>
<dbReference type="Pfam" id="PF04204">
    <property type="entry name" value="HTS"/>
    <property type="match status" value="1"/>
</dbReference>
<organism evidence="10 11">
    <name type="scientific">Frisingicoccus caecimuris</name>
    <dbReference type="NCBI Taxonomy" id="1796636"/>
    <lineage>
        <taxon>Bacteria</taxon>
        <taxon>Bacillati</taxon>
        <taxon>Bacillota</taxon>
        <taxon>Clostridia</taxon>
        <taxon>Lachnospirales</taxon>
        <taxon>Lachnospiraceae</taxon>
        <taxon>Frisingicoccus</taxon>
    </lineage>
</organism>
<protein>
    <recommendedName>
        <fullName evidence="8">Homoserine O-acetyltransferase</fullName>
        <shortName evidence="8">HAT</shortName>
        <ecNumber evidence="8">2.3.1.31</ecNumber>
    </recommendedName>
    <alternativeName>
        <fullName evidence="8">Homoserine transacetylase</fullName>
        <shortName evidence="8">HTA</shortName>
    </alternativeName>
</protein>
<dbReference type="OrthoDB" id="9772423at2"/>
<keyword evidence="11" id="KW-1185">Reference proteome</keyword>
<dbReference type="PANTHER" id="PTHR20919">
    <property type="entry name" value="HOMOSERINE O-SUCCINYLTRANSFERASE"/>
    <property type="match status" value="1"/>
</dbReference>
<keyword evidence="2 8" id="KW-0963">Cytoplasm</keyword>
<evidence type="ECO:0000256" key="6">
    <source>
        <dbReference type="ARBA" id="ARBA00023315"/>
    </source>
</evidence>
<comment type="pathway">
    <text evidence="8">Amino-acid biosynthesis; L-methionine biosynthesis via de novo pathway; O-acetyl-L-homoserine from L-homoserine: step 1/1.</text>
</comment>
<dbReference type="CDD" id="cd03131">
    <property type="entry name" value="GATase1_HTS"/>
    <property type="match status" value="1"/>
</dbReference>
<comment type="catalytic activity">
    <reaction evidence="7 8">
        <text>L-homoserine + acetyl-CoA = O-acetyl-L-homoserine + CoA</text>
        <dbReference type="Rhea" id="RHEA:13701"/>
        <dbReference type="ChEBI" id="CHEBI:57287"/>
        <dbReference type="ChEBI" id="CHEBI:57288"/>
        <dbReference type="ChEBI" id="CHEBI:57476"/>
        <dbReference type="ChEBI" id="CHEBI:57716"/>
        <dbReference type="EC" id="2.3.1.31"/>
    </reaction>
</comment>
<dbReference type="GO" id="GO:0004414">
    <property type="term" value="F:homoserine O-acetyltransferase activity"/>
    <property type="evidence" value="ECO:0007669"/>
    <property type="project" value="UniProtKB-EC"/>
</dbReference>
<dbReference type="GO" id="GO:0008899">
    <property type="term" value="F:homoserine O-succinyltransferase activity"/>
    <property type="evidence" value="ECO:0007669"/>
    <property type="project" value="UniProtKB-UniRule"/>
</dbReference>
<dbReference type="UniPathway" id="UPA00051">
    <property type="reaction ID" value="UER00074"/>
</dbReference>